<evidence type="ECO:0000313" key="2">
    <source>
        <dbReference type="EMBL" id="QHO68943.1"/>
    </source>
</evidence>
<evidence type="ECO:0000313" key="3">
    <source>
        <dbReference type="Proteomes" id="UP000464507"/>
    </source>
</evidence>
<dbReference type="SUPFAM" id="SSF46785">
    <property type="entry name" value="Winged helix' DNA-binding domain"/>
    <property type="match status" value="1"/>
</dbReference>
<dbReference type="SMART" id="SM00347">
    <property type="entry name" value="HTH_MARR"/>
    <property type="match status" value="1"/>
</dbReference>
<dbReference type="Pfam" id="PF12802">
    <property type="entry name" value="MarR_2"/>
    <property type="match status" value="1"/>
</dbReference>
<gene>
    <name evidence="2" type="ORF">BHD05_04100</name>
</gene>
<organism evidence="2 3">
    <name type="scientific">Marisediminicola antarctica</name>
    <dbReference type="NCBI Taxonomy" id="674079"/>
    <lineage>
        <taxon>Bacteria</taxon>
        <taxon>Bacillati</taxon>
        <taxon>Actinomycetota</taxon>
        <taxon>Actinomycetes</taxon>
        <taxon>Micrococcales</taxon>
        <taxon>Microbacteriaceae</taxon>
        <taxon>Marisediminicola</taxon>
    </lineage>
</organism>
<dbReference type="Proteomes" id="UP000464507">
    <property type="component" value="Chromosome"/>
</dbReference>
<evidence type="ECO:0000259" key="1">
    <source>
        <dbReference type="PROSITE" id="PS50995"/>
    </source>
</evidence>
<dbReference type="PANTHER" id="PTHR33164">
    <property type="entry name" value="TRANSCRIPTIONAL REGULATOR, MARR FAMILY"/>
    <property type="match status" value="1"/>
</dbReference>
<dbReference type="Gene3D" id="1.10.10.10">
    <property type="entry name" value="Winged helix-like DNA-binding domain superfamily/Winged helix DNA-binding domain"/>
    <property type="match status" value="1"/>
</dbReference>
<dbReference type="CDD" id="cd00090">
    <property type="entry name" value="HTH_ARSR"/>
    <property type="match status" value="1"/>
</dbReference>
<dbReference type="GO" id="GO:0006950">
    <property type="term" value="P:response to stress"/>
    <property type="evidence" value="ECO:0007669"/>
    <property type="project" value="TreeGrafter"/>
</dbReference>
<dbReference type="OrthoDB" id="4945381at2"/>
<dbReference type="KEGG" id="mant:BHD05_04100"/>
<sequence length="221" mass="24170">MTVREQPRTVRQRSLTVDEHSVTVDEHPVTVDGHTVTLEGHPLTVDGHTVTVDEHPVTVDGQPVPAPEQQSVTDREASLHRVVARIGVVTRDFAASGAYPFKAYNLGRGPMNLLFALSQSDGASVSELADRLNVTSSAVSQTVDMLRAVALVTSETNPADRRGRIIRLTDAARVEVDQFQRAYFDGIAPRFDALSVAEIVELDRILSLLHDRSPDDRSGTR</sequence>
<dbReference type="InterPro" id="IPR036390">
    <property type="entry name" value="WH_DNA-bd_sf"/>
</dbReference>
<protein>
    <recommendedName>
        <fullName evidence="1">HTH marR-type domain-containing protein</fullName>
    </recommendedName>
</protein>
<accession>A0A7L5AEU6</accession>
<reference evidence="2 3" key="1">
    <citation type="submission" date="2016-09" db="EMBL/GenBank/DDBJ databases">
        <title>Complete genome sequence of microbes from the polar regions.</title>
        <authorList>
            <person name="Liao L."/>
            <person name="Chen B."/>
        </authorList>
    </citation>
    <scope>NUCLEOTIDE SEQUENCE [LARGE SCALE GENOMIC DNA]</scope>
    <source>
        <strain evidence="2 3">ZS314</strain>
    </source>
</reference>
<dbReference type="InterPro" id="IPR039422">
    <property type="entry name" value="MarR/SlyA-like"/>
</dbReference>
<dbReference type="InterPro" id="IPR036388">
    <property type="entry name" value="WH-like_DNA-bd_sf"/>
</dbReference>
<feature type="domain" description="HTH marR-type" evidence="1">
    <location>
        <begin position="76"/>
        <end position="211"/>
    </location>
</feature>
<dbReference type="InterPro" id="IPR011991">
    <property type="entry name" value="ArsR-like_HTH"/>
</dbReference>
<dbReference type="InterPro" id="IPR000835">
    <property type="entry name" value="HTH_MarR-typ"/>
</dbReference>
<proteinExistence type="predicted"/>
<dbReference type="EMBL" id="CP017146">
    <property type="protein sequence ID" value="QHO68943.1"/>
    <property type="molecule type" value="Genomic_DNA"/>
</dbReference>
<dbReference type="GO" id="GO:0003700">
    <property type="term" value="F:DNA-binding transcription factor activity"/>
    <property type="evidence" value="ECO:0007669"/>
    <property type="project" value="InterPro"/>
</dbReference>
<dbReference type="RefSeq" id="WP_161885305.1">
    <property type="nucleotide sequence ID" value="NZ_CP017146.1"/>
</dbReference>
<name>A0A7L5AEU6_9MICO</name>
<dbReference type="AlphaFoldDB" id="A0A7L5AEU6"/>
<dbReference type="PANTHER" id="PTHR33164:SF43">
    <property type="entry name" value="HTH-TYPE TRANSCRIPTIONAL REPRESSOR YETL"/>
    <property type="match status" value="1"/>
</dbReference>
<dbReference type="PROSITE" id="PS50995">
    <property type="entry name" value="HTH_MARR_2"/>
    <property type="match status" value="1"/>
</dbReference>
<keyword evidence="3" id="KW-1185">Reference proteome</keyword>